<accession>A0A448PK75</accession>
<dbReference type="InterPro" id="IPR035996">
    <property type="entry name" value="4pyrrol_Methylase_sf"/>
</dbReference>
<evidence type="ECO:0000313" key="8">
    <source>
        <dbReference type="EMBL" id="VEI15546.1"/>
    </source>
</evidence>
<dbReference type="Proteomes" id="UP000268658">
    <property type="component" value="Chromosome"/>
</dbReference>
<dbReference type="GO" id="GO:0004851">
    <property type="term" value="F:uroporphyrin-III C-methyltransferase activity"/>
    <property type="evidence" value="ECO:0007669"/>
    <property type="project" value="UniProtKB-EC"/>
</dbReference>
<name>A0A448PK75_ACTVI</name>
<dbReference type="GO" id="GO:0019354">
    <property type="term" value="P:siroheme biosynthetic process"/>
    <property type="evidence" value="ECO:0007669"/>
    <property type="project" value="InterPro"/>
</dbReference>
<protein>
    <recommendedName>
        <fullName evidence="1">uroporphyrinogen-III C-methyltransferase</fullName>
        <ecNumber evidence="1">2.1.1.107</ecNumber>
    </recommendedName>
</protein>
<keyword evidence="2" id="KW-0489">Methyltransferase</keyword>
<dbReference type="PANTHER" id="PTHR45790:SF3">
    <property type="entry name" value="S-ADENOSYL-L-METHIONINE-DEPENDENT UROPORPHYRINOGEN III METHYLTRANSFERASE, CHLOROPLASTIC"/>
    <property type="match status" value="1"/>
</dbReference>
<dbReference type="Gene3D" id="3.40.1010.10">
    <property type="entry name" value="Cobalt-precorrin-4 Transmethylase, Domain 1"/>
    <property type="match status" value="1"/>
</dbReference>
<dbReference type="InterPro" id="IPR014777">
    <property type="entry name" value="4pyrrole_Mease_sub1"/>
</dbReference>
<evidence type="ECO:0000256" key="2">
    <source>
        <dbReference type="ARBA" id="ARBA00022603"/>
    </source>
</evidence>
<evidence type="ECO:0000256" key="1">
    <source>
        <dbReference type="ARBA" id="ARBA00012162"/>
    </source>
</evidence>
<sequence length="297" mass="30304">MTHELSPGLSPDVPAASVPPVSPVSPSAQSPSSPCAPGSGTAQATGSPHGWVALVGGGPGSSDLITARGLELLGRADCVVVDALAPRDLLEGLKPGTEVIDASKRRGRHVLSQEEIDALLIDLARRGKGVVRLKGGDPYVLGRGGEEAAACREAGVAVEVVPGITSAIAVPAAAGIPVTHRGLSRGFSVITAHADLGVLPQRRDHTLILLMGVSRLRDSVASLLAAGSDAATPAAIIERGYHPDQRVTTTELRCLADVAARYDVAAPAVIVIGDVVTLSPYWADRVVEEARPASPAA</sequence>
<dbReference type="KEGG" id="avc:NCTC10951_01217"/>
<dbReference type="InterPro" id="IPR000878">
    <property type="entry name" value="4pyrrol_Mease"/>
</dbReference>
<evidence type="ECO:0000256" key="4">
    <source>
        <dbReference type="ARBA" id="ARBA00022691"/>
    </source>
</evidence>
<reference evidence="8 9" key="1">
    <citation type="submission" date="2018-12" db="EMBL/GenBank/DDBJ databases">
        <authorList>
            <consortium name="Pathogen Informatics"/>
        </authorList>
    </citation>
    <scope>NUCLEOTIDE SEQUENCE [LARGE SCALE GENOMIC DNA]</scope>
    <source>
        <strain evidence="8 9">NCTC10951</strain>
    </source>
</reference>
<evidence type="ECO:0000256" key="3">
    <source>
        <dbReference type="ARBA" id="ARBA00022679"/>
    </source>
</evidence>
<proteinExistence type="predicted"/>
<dbReference type="InterPro" id="IPR006366">
    <property type="entry name" value="CobA/CysG_C"/>
</dbReference>
<dbReference type="NCBIfam" id="TIGR01469">
    <property type="entry name" value="cobA_cysG_Cterm"/>
    <property type="match status" value="1"/>
</dbReference>
<keyword evidence="5" id="KW-0627">Porphyrin biosynthesis</keyword>
<dbReference type="FunFam" id="3.40.1010.10:FF:000001">
    <property type="entry name" value="Siroheme synthase"/>
    <property type="match status" value="1"/>
</dbReference>
<keyword evidence="3" id="KW-0808">Transferase</keyword>
<evidence type="ECO:0000313" key="9">
    <source>
        <dbReference type="Proteomes" id="UP000268658"/>
    </source>
</evidence>
<keyword evidence="4" id="KW-0949">S-adenosyl-L-methionine</keyword>
<dbReference type="PANTHER" id="PTHR45790">
    <property type="entry name" value="SIROHEME SYNTHASE-RELATED"/>
    <property type="match status" value="1"/>
</dbReference>
<dbReference type="Pfam" id="PF00590">
    <property type="entry name" value="TP_methylase"/>
    <property type="match status" value="1"/>
</dbReference>
<dbReference type="InterPro" id="IPR050161">
    <property type="entry name" value="Siro_Cobalamin_biosynth"/>
</dbReference>
<dbReference type="EC" id="2.1.1.107" evidence="1"/>
<dbReference type="NCBIfam" id="NF004790">
    <property type="entry name" value="PRK06136.1"/>
    <property type="match status" value="1"/>
</dbReference>
<evidence type="ECO:0000259" key="7">
    <source>
        <dbReference type="Pfam" id="PF00590"/>
    </source>
</evidence>
<feature type="domain" description="Tetrapyrrole methylase" evidence="7">
    <location>
        <begin position="52"/>
        <end position="253"/>
    </location>
</feature>
<feature type="region of interest" description="Disordered" evidence="6">
    <location>
        <begin position="1"/>
        <end position="45"/>
    </location>
</feature>
<dbReference type="CDD" id="cd11642">
    <property type="entry name" value="SUMT"/>
    <property type="match status" value="1"/>
</dbReference>
<dbReference type="SUPFAM" id="SSF53790">
    <property type="entry name" value="Tetrapyrrole methylase"/>
    <property type="match status" value="1"/>
</dbReference>
<organism evidence="8 9">
    <name type="scientific">Actinomyces viscosus</name>
    <dbReference type="NCBI Taxonomy" id="1656"/>
    <lineage>
        <taxon>Bacteria</taxon>
        <taxon>Bacillati</taxon>
        <taxon>Actinomycetota</taxon>
        <taxon>Actinomycetes</taxon>
        <taxon>Actinomycetales</taxon>
        <taxon>Actinomycetaceae</taxon>
        <taxon>Actinomyces</taxon>
    </lineage>
</organism>
<evidence type="ECO:0000256" key="5">
    <source>
        <dbReference type="ARBA" id="ARBA00023244"/>
    </source>
</evidence>
<dbReference type="GO" id="GO:0032259">
    <property type="term" value="P:methylation"/>
    <property type="evidence" value="ECO:0007669"/>
    <property type="project" value="UniProtKB-KW"/>
</dbReference>
<dbReference type="Gene3D" id="3.30.950.10">
    <property type="entry name" value="Methyltransferase, Cobalt-precorrin-4 Transmethylase, Domain 2"/>
    <property type="match status" value="1"/>
</dbReference>
<dbReference type="EMBL" id="LR134477">
    <property type="protein sequence ID" value="VEI15546.1"/>
    <property type="molecule type" value="Genomic_DNA"/>
</dbReference>
<evidence type="ECO:0000256" key="6">
    <source>
        <dbReference type="SAM" id="MobiDB-lite"/>
    </source>
</evidence>
<dbReference type="InterPro" id="IPR014776">
    <property type="entry name" value="4pyrrole_Mease_sub2"/>
</dbReference>
<dbReference type="AlphaFoldDB" id="A0A448PK75"/>
<gene>
    <name evidence="8" type="primary">cysG</name>
    <name evidence="8" type="ORF">NCTC10951_01217</name>
</gene>
<feature type="compositionally biased region" description="Low complexity" evidence="6">
    <location>
        <begin position="10"/>
        <end position="39"/>
    </location>
</feature>